<dbReference type="InterPro" id="IPR016161">
    <property type="entry name" value="Ald_DH/histidinol_DH"/>
</dbReference>
<evidence type="ECO:0000313" key="3">
    <source>
        <dbReference type="Proteomes" id="UP000635245"/>
    </source>
</evidence>
<keyword evidence="1" id="KW-0560">Oxidoreductase</keyword>
<dbReference type="SUPFAM" id="SSF53720">
    <property type="entry name" value="ALDH-like"/>
    <property type="match status" value="1"/>
</dbReference>
<proteinExistence type="predicted"/>
<dbReference type="Gene3D" id="3.40.605.10">
    <property type="entry name" value="Aldehyde Dehydrogenase, Chain A, domain 1"/>
    <property type="match status" value="1"/>
</dbReference>
<keyword evidence="3" id="KW-1185">Reference proteome</keyword>
<sequence>MTVSVEPAAGTVAPEAFRAGRPLNFWGGLWRADGVPELEAADAARAVRAGLNEHRTWTLAPLTERRLRVDATLDDLAAHRELLDRLAGGGGFADGLAETRECAERIEGLIAGRDPLRGPVSNIAEAQCPAATLVHAMLVQVLAGNAAIVKATEPAGPALAIATALAARHGLPFTLLHGGGEGVDAALSRPDVVGCVSYPDGTRRGVSLVAAVTRRARA</sequence>
<dbReference type="GO" id="GO:0016491">
    <property type="term" value="F:oxidoreductase activity"/>
    <property type="evidence" value="ECO:0007669"/>
    <property type="project" value="UniProtKB-KW"/>
</dbReference>
<dbReference type="EMBL" id="JAENJH010000010">
    <property type="protein sequence ID" value="MBK1788327.1"/>
    <property type="molecule type" value="Genomic_DNA"/>
</dbReference>
<evidence type="ECO:0000313" key="2">
    <source>
        <dbReference type="EMBL" id="MBK1788327.1"/>
    </source>
</evidence>
<protein>
    <submittedName>
        <fullName evidence="2">Aldehyde dehydrogenase family protein</fullName>
    </submittedName>
</protein>
<dbReference type="Proteomes" id="UP000635245">
    <property type="component" value="Unassembled WGS sequence"/>
</dbReference>
<comment type="caution">
    <text evidence="2">The sequence shown here is derived from an EMBL/GenBank/DDBJ whole genome shotgun (WGS) entry which is preliminary data.</text>
</comment>
<accession>A0A934QY75</accession>
<dbReference type="InterPro" id="IPR016162">
    <property type="entry name" value="Ald_DH_N"/>
</dbReference>
<gene>
    <name evidence="2" type="ORF">JHE00_28700</name>
</gene>
<reference evidence="2" key="1">
    <citation type="submission" date="2020-12" db="EMBL/GenBank/DDBJ databases">
        <title>Prauserella sp. ASG 168, a novel actinomycete isolated from cave rock.</title>
        <authorList>
            <person name="Suriyachadkun C."/>
        </authorList>
    </citation>
    <scope>NUCLEOTIDE SEQUENCE</scope>
    <source>
        <strain evidence="2">ASG 168</strain>
    </source>
</reference>
<organism evidence="2 3">
    <name type="scientific">Prauserella cavernicola</name>
    <dbReference type="NCBI Taxonomy" id="2800127"/>
    <lineage>
        <taxon>Bacteria</taxon>
        <taxon>Bacillati</taxon>
        <taxon>Actinomycetota</taxon>
        <taxon>Actinomycetes</taxon>
        <taxon>Pseudonocardiales</taxon>
        <taxon>Pseudonocardiaceae</taxon>
        <taxon>Prauserella</taxon>
    </lineage>
</organism>
<evidence type="ECO:0000256" key="1">
    <source>
        <dbReference type="ARBA" id="ARBA00023002"/>
    </source>
</evidence>
<name>A0A934QY75_9PSEU</name>
<dbReference type="AlphaFoldDB" id="A0A934QY75"/>
<dbReference type="RefSeq" id="WP_200324151.1">
    <property type="nucleotide sequence ID" value="NZ_JAENJH010000010.1"/>
</dbReference>